<keyword evidence="3" id="KW-1185">Reference proteome</keyword>
<dbReference type="InterPro" id="IPR036237">
    <property type="entry name" value="Xyl_isomerase-like_sf"/>
</dbReference>
<comment type="caution">
    <text evidence="2">The sequence shown here is derived from an EMBL/GenBank/DDBJ whole genome shotgun (WGS) entry which is preliminary data.</text>
</comment>
<dbReference type="AlphaFoldDB" id="A0A1S2VFT9"/>
<gene>
    <name evidence="2" type="ORF">BLX24_18970</name>
</gene>
<evidence type="ECO:0000313" key="2">
    <source>
        <dbReference type="EMBL" id="OIN57569.1"/>
    </source>
</evidence>
<sequence length="293" mass="32808">MSTINRKTFLKELSLLAGASVLTGTGFAHDPSWKKSAMKLGFVTYLWGKDWDVPTIIKNCTDTNILGVELRVDHAHKVMPDLSTAARQEVRKRFADSPVQLVGLGTNQQYDFIEPNRVKASIERTKEFIRLSADVGGTGVKVKPNALHKEVPAEQTLEQIGKALNELAIYAADFGQKIRLEVHGEATQELPATKQIMDAAPNKNAVICWNCNPQDLNGQGFEYNFNLVKDRFGDTCHVRELDRTDYPYAALLTNLAKMKYDGWVLLECHTNPADKIASMKAQREVFDRMVAKL</sequence>
<dbReference type="EMBL" id="MORL01000011">
    <property type="protein sequence ID" value="OIN57569.1"/>
    <property type="molecule type" value="Genomic_DNA"/>
</dbReference>
<protein>
    <submittedName>
        <fullName evidence="2">Xylose isomerase</fullName>
    </submittedName>
</protein>
<dbReference type="RefSeq" id="WP_071504774.1">
    <property type="nucleotide sequence ID" value="NZ_MORL01000011.1"/>
</dbReference>
<dbReference type="Gene3D" id="3.20.20.150">
    <property type="entry name" value="Divalent-metal-dependent TIM barrel enzymes"/>
    <property type="match status" value="1"/>
</dbReference>
<evidence type="ECO:0000259" key="1">
    <source>
        <dbReference type="Pfam" id="PF01261"/>
    </source>
</evidence>
<evidence type="ECO:0000313" key="3">
    <source>
        <dbReference type="Proteomes" id="UP000181790"/>
    </source>
</evidence>
<proteinExistence type="predicted"/>
<dbReference type="GO" id="GO:0016853">
    <property type="term" value="F:isomerase activity"/>
    <property type="evidence" value="ECO:0007669"/>
    <property type="project" value="UniProtKB-KW"/>
</dbReference>
<accession>A0A1S2VFT9</accession>
<dbReference type="Proteomes" id="UP000181790">
    <property type="component" value="Unassembled WGS sequence"/>
</dbReference>
<feature type="domain" description="Xylose isomerase-like TIM barrel" evidence="1">
    <location>
        <begin position="62"/>
        <end position="275"/>
    </location>
</feature>
<dbReference type="InterPro" id="IPR050312">
    <property type="entry name" value="IolE/XylAMocC-like"/>
</dbReference>
<dbReference type="OrthoDB" id="1114134at2"/>
<dbReference type="PANTHER" id="PTHR12110">
    <property type="entry name" value="HYDROXYPYRUVATE ISOMERASE"/>
    <property type="match status" value="1"/>
</dbReference>
<dbReference type="InterPro" id="IPR013022">
    <property type="entry name" value="Xyl_isomerase-like_TIM-brl"/>
</dbReference>
<reference evidence="2 3" key="1">
    <citation type="submission" date="2016-10" db="EMBL/GenBank/DDBJ databases">
        <title>Arsenicibacter rosenii gen. nov., sp. nov., an efficient arsenic-methylating bacterium isolated from an arsenic-contaminated paddy soil.</title>
        <authorList>
            <person name="Huang K."/>
        </authorList>
    </citation>
    <scope>NUCLEOTIDE SEQUENCE [LARGE SCALE GENOMIC DNA]</scope>
    <source>
        <strain evidence="2 3">SM-1</strain>
    </source>
</reference>
<organism evidence="2 3">
    <name type="scientific">Arsenicibacter rosenii</name>
    <dbReference type="NCBI Taxonomy" id="1750698"/>
    <lineage>
        <taxon>Bacteria</taxon>
        <taxon>Pseudomonadati</taxon>
        <taxon>Bacteroidota</taxon>
        <taxon>Cytophagia</taxon>
        <taxon>Cytophagales</taxon>
        <taxon>Spirosomataceae</taxon>
        <taxon>Arsenicibacter</taxon>
    </lineage>
</organism>
<name>A0A1S2VFT9_9BACT</name>
<keyword evidence="2" id="KW-0413">Isomerase</keyword>
<dbReference type="Pfam" id="PF01261">
    <property type="entry name" value="AP_endonuc_2"/>
    <property type="match status" value="1"/>
</dbReference>
<dbReference type="PANTHER" id="PTHR12110:SF21">
    <property type="entry name" value="XYLOSE ISOMERASE-LIKE TIM BARREL DOMAIN-CONTAINING PROTEIN"/>
    <property type="match status" value="1"/>
</dbReference>
<dbReference type="SUPFAM" id="SSF51658">
    <property type="entry name" value="Xylose isomerase-like"/>
    <property type="match status" value="1"/>
</dbReference>